<evidence type="ECO:0000313" key="3">
    <source>
        <dbReference type="Proteomes" id="UP001168640"/>
    </source>
</evidence>
<feature type="transmembrane region" description="Helical" evidence="1">
    <location>
        <begin position="27"/>
        <end position="46"/>
    </location>
</feature>
<dbReference type="EMBL" id="JAUMIS010000001">
    <property type="protein sequence ID" value="MDO3720223.1"/>
    <property type="molecule type" value="Genomic_DNA"/>
</dbReference>
<name>A0ABT8VW66_9GAMM</name>
<dbReference type="RefSeq" id="WP_302908481.1">
    <property type="nucleotide sequence ID" value="NZ_JAUMIS010000001.1"/>
</dbReference>
<keyword evidence="3" id="KW-1185">Reference proteome</keyword>
<dbReference type="Pfam" id="PF14316">
    <property type="entry name" value="DUF4381"/>
    <property type="match status" value="1"/>
</dbReference>
<keyword evidence="1" id="KW-0472">Membrane</keyword>
<gene>
    <name evidence="2" type="ORF">QVZ43_00720</name>
</gene>
<accession>A0ABT8VW66</accession>
<keyword evidence="1" id="KW-1133">Transmembrane helix</keyword>
<proteinExistence type="predicted"/>
<keyword evidence="1" id="KW-0812">Transmembrane</keyword>
<evidence type="ECO:0000313" key="2">
    <source>
        <dbReference type="EMBL" id="MDO3720223.1"/>
    </source>
</evidence>
<sequence length="155" mass="17826">MTPQDPLSELRDIHLPETGGFWPPAPGWWALALLLVILVIAGFWLVRRHRQKNAWRRQASAEMAELEKNQVPDAQWFSQLNSLLKRAARQRYPDLHPEALSGEAWIAFLLDKAPGERIASRPVVEAMVHATWRPDTAGDPHQALEFARRWLRKQS</sequence>
<comment type="caution">
    <text evidence="2">The sequence shown here is derived from an EMBL/GenBank/DDBJ whole genome shotgun (WGS) entry which is preliminary data.</text>
</comment>
<evidence type="ECO:0000256" key="1">
    <source>
        <dbReference type="SAM" id="Phobius"/>
    </source>
</evidence>
<reference evidence="2" key="1">
    <citation type="submission" date="2023-07" db="EMBL/GenBank/DDBJ databases">
        <title>Marinobacter sp. chi1 genome sequencing and assembly.</title>
        <authorList>
            <person name="Park S."/>
        </authorList>
    </citation>
    <scope>NUCLEOTIDE SEQUENCE</scope>
    <source>
        <strain evidence="2">Chi1</strain>
    </source>
</reference>
<dbReference type="Proteomes" id="UP001168640">
    <property type="component" value="Unassembled WGS sequence"/>
</dbReference>
<protein>
    <submittedName>
        <fullName evidence="2">DUF4381 domain-containing protein</fullName>
    </submittedName>
</protein>
<dbReference type="InterPro" id="IPR025489">
    <property type="entry name" value="DUF4381"/>
</dbReference>
<organism evidence="2 3">
    <name type="scientific">Marinobacter suaedae</name>
    <dbReference type="NCBI Taxonomy" id="3057675"/>
    <lineage>
        <taxon>Bacteria</taxon>
        <taxon>Pseudomonadati</taxon>
        <taxon>Pseudomonadota</taxon>
        <taxon>Gammaproteobacteria</taxon>
        <taxon>Pseudomonadales</taxon>
        <taxon>Marinobacteraceae</taxon>
        <taxon>Marinobacter</taxon>
    </lineage>
</organism>